<proteinExistence type="predicted"/>
<feature type="region of interest" description="Disordered" evidence="1">
    <location>
        <begin position="192"/>
        <end position="217"/>
    </location>
</feature>
<protein>
    <submittedName>
        <fullName evidence="2">Uncharacterized protein</fullName>
    </submittedName>
</protein>
<accession>A0AAV2QK20</accession>
<gene>
    <name evidence="2" type="ORF">MNOR_LOCUS13985</name>
</gene>
<name>A0AAV2QK20_MEGNR</name>
<feature type="compositionally biased region" description="Polar residues" evidence="1">
    <location>
        <begin position="500"/>
        <end position="511"/>
    </location>
</feature>
<dbReference type="EMBL" id="CAXKWB010008235">
    <property type="protein sequence ID" value="CAL4090240.1"/>
    <property type="molecule type" value="Genomic_DNA"/>
</dbReference>
<keyword evidence="3" id="KW-1185">Reference proteome</keyword>
<evidence type="ECO:0000313" key="2">
    <source>
        <dbReference type="EMBL" id="CAL4090240.1"/>
    </source>
</evidence>
<organism evidence="2 3">
    <name type="scientific">Meganyctiphanes norvegica</name>
    <name type="common">Northern krill</name>
    <name type="synonym">Thysanopoda norvegica</name>
    <dbReference type="NCBI Taxonomy" id="48144"/>
    <lineage>
        <taxon>Eukaryota</taxon>
        <taxon>Metazoa</taxon>
        <taxon>Ecdysozoa</taxon>
        <taxon>Arthropoda</taxon>
        <taxon>Crustacea</taxon>
        <taxon>Multicrustacea</taxon>
        <taxon>Malacostraca</taxon>
        <taxon>Eumalacostraca</taxon>
        <taxon>Eucarida</taxon>
        <taxon>Euphausiacea</taxon>
        <taxon>Euphausiidae</taxon>
        <taxon>Meganyctiphanes</taxon>
    </lineage>
</organism>
<feature type="region of interest" description="Disordered" evidence="1">
    <location>
        <begin position="485"/>
        <end position="511"/>
    </location>
</feature>
<reference evidence="2 3" key="1">
    <citation type="submission" date="2024-05" db="EMBL/GenBank/DDBJ databases">
        <authorList>
            <person name="Wallberg A."/>
        </authorList>
    </citation>
    <scope>NUCLEOTIDE SEQUENCE [LARGE SCALE GENOMIC DNA]</scope>
</reference>
<evidence type="ECO:0000256" key="1">
    <source>
        <dbReference type="SAM" id="MobiDB-lite"/>
    </source>
</evidence>
<comment type="caution">
    <text evidence="2">The sequence shown here is derived from an EMBL/GenBank/DDBJ whole genome shotgun (WGS) entry which is preliminary data.</text>
</comment>
<dbReference type="AlphaFoldDB" id="A0AAV2QK20"/>
<sequence length="558" mass="61645">MGANVSNTSHSTIGDLCQELEALRLNASMSPLADNSPLASHSSKFLAAMREKQLEASLLSPVKGQVSDVEAEVARAQLSYILQSCRVAGKRVADVLADLAQDLESDATAKLSVTKAIRNKLRPEIVCLRDVLSKCEAFGQQNPGGHIDFSFVHILTAARATEVLLENCTSSDIFVLSTTVKVVVQHLESNLAESSSEDESDSPDIRRGYTRKFTSSDTERKDIKQHTGCILHCLDRTLQIAYNNCNTDMFNKKGEAEILKSKLLELGECGCLWRNCKSEEIYNNLNANSGDIYNNINNNVRDTPKRTVTQSAPRYNKAFSFLKDTLFSEKKNIENSNLDSKNSNGEIIKKLSFDEEDAISVTLSAKDGLKVSKVNTKVDNENIIANEINGNDKAVEEITMEEKEEFVDDASDDESFASANSSIDDAMLTPEEGVKVYLSGLEPSKVDMDVLVVLEGRDIDEVKYPFISQWMQLIDSHSQEQRTSWASPYCRSSSRRALPTPTSLPSKLISSTPISAHRGNISQMSLSGTPEQDISRLCQPSAPRNLFNMNSLYSPKEQ</sequence>
<evidence type="ECO:0000313" key="3">
    <source>
        <dbReference type="Proteomes" id="UP001497623"/>
    </source>
</evidence>
<dbReference type="Proteomes" id="UP001497623">
    <property type="component" value="Unassembled WGS sequence"/>
</dbReference>